<evidence type="ECO:0000313" key="1">
    <source>
        <dbReference type="EMBL" id="SUI80735.1"/>
    </source>
</evidence>
<dbReference type="RefSeq" id="WP_029796840.1">
    <property type="nucleotide sequence ID" value="NZ_JADZHC010000062.1"/>
</dbReference>
<proteinExistence type="predicted"/>
<keyword evidence="2" id="KW-1185">Reference proteome</keyword>
<evidence type="ECO:0000313" key="2">
    <source>
        <dbReference type="Proteomes" id="UP000254069"/>
    </source>
</evidence>
<reference evidence="1 2" key="1">
    <citation type="submission" date="2018-06" db="EMBL/GenBank/DDBJ databases">
        <authorList>
            <consortium name="Pathogen Informatics"/>
            <person name="Doyle S."/>
        </authorList>
    </citation>
    <scope>NUCLEOTIDE SEQUENCE [LARGE SCALE GENOMIC DNA]</scope>
    <source>
        <strain evidence="1 2">NCTC10738</strain>
    </source>
</reference>
<accession>A0A380AIT0</accession>
<name>A0A380AIT0_9GAMM</name>
<sequence length="288" mass="32036">MSIFRTDIKIEDPSYENLRDGTNPSEIAGKELTEALWEQFQPFSDVNFSEELAIDFDARFWEMDLTVELLKQGLDVSCPKPGPDVCVTDKGQRLWFEAICPKAGSGADEVPSPMVGGITKVPEDQIKLRYTSAIQEKFTKYEKYCAKGIVGKDEPYVIAINSCQIPSARADFHPPRIVRTVFPIGGEVLKVNRSTGETTVSFEFSATVQKASGTEIDIQYFIDPKYSGISGILFSYSDCCNRPTSQNDWVFIHNPLASNPVEHGLVSCALEYIATESGEDTYELVRVA</sequence>
<protein>
    <submittedName>
        <fullName evidence="1">Uncharacterized protein</fullName>
    </submittedName>
</protein>
<dbReference type="Proteomes" id="UP000254069">
    <property type="component" value="Unassembled WGS sequence"/>
</dbReference>
<dbReference type="EMBL" id="UGYO01000001">
    <property type="protein sequence ID" value="SUI80735.1"/>
    <property type="molecule type" value="Genomic_DNA"/>
</dbReference>
<dbReference type="AlphaFoldDB" id="A0A380AIT0"/>
<organism evidence="1 2">
    <name type="scientific">Shewanella algae</name>
    <dbReference type="NCBI Taxonomy" id="38313"/>
    <lineage>
        <taxon>Bacteria</taxon>
        <taxon>Pseudomonadati</taxon>
        <taxon>Pseudomonadota</taxon>
        <taxon>Gammaproteobacteria</taxon>
        <taxon>Alteromonadales</taxon>
        <taxon>Shewanellaceae</taxon>
        <taxon>Shewanella</taxon>
    </lineage>
</organism>
<gene>
    <name evidence="1" type="ORF">NCTC10738_02819</name>
</gene>